<evidence type="ECO:0000313" key="3">
    <source>
        <dbReference type="Proteomes" id="UP000664369"/>
    </source>
</evidence>
<reference evidence="2 3" key="1">
    <citation type="submission" date="2021-03" db="EMBL/GenBank/DDBJ databases">
        <authorList>
            <person name="Kim M.K."/>
        </authorList>
    </citation>
    <scope>NUCLEOTIDE SEQUENCE [LARGE SCALE GENOMIC DNA]</scope>
    <source>
        <strain evidence="2 3">BT442</strain>
    </source>
</reference>
<proteinExistence type="predicted"/>
<feature type="domain" description="Secretion system C-terminal sorting" evidence="1">
    <location>
        <begin position="164"/>
        <end position="228"/>
    </location>
</feature>
<dbReference type="EMBL" id="JAGETZ010000008">
    <property type="protein sequence ID" value="MBO2010915.1"/>
    <property type="molecule type" value="Genomic_DNA"/>
</dbReference>
<evidence type="ECO:0000259" key="1">
    <source>
        <dbReference type="Pfam" id="PF18962"/>
    </source>
</evidence>
<dbReference type="NCBIfam" id="TIGR04183">
    <property type="entry name" value="Por_Secre_tail"/>
    <property type="match status" value="1"/>
</dbReference>
<name>A0ABS3QJN4_9BACT</name>
<dbReference type="InterPro" id="IPR026444">
    <property type="entry name" value="Secre_tail"/>
</dbReference>
<evidence type="ECO:0000313" key="2">
    <source>
        <dbReference type="EMBL" id="MBO2010915.1"/>
    </source>
</evidence>
<sequence>MTAVQASDNFYWGDYTLTVRRGGVVISTSTTSVYPLNLVAIKDHAQGGQTIADYTTVCQSDNILFVPFGNGSTQGTWSITGGPFTRYGTSPTYPDGYWVRPDAPTPGSLPVVYTVSYTAPCTQAPGSNNPSTITTSFHFVSVVRTSACGQAARTTMETPKISTYPSPAGEELTVQIGEEMLSDVQLVNSKGQEVKQLHAMQKAGHFNVSDVPNGLYLLQAQPVNGQAQTVRVMIQH</sequence>
<keyword evidence="3" id="KW-1185">Reference proteome</keyword>
<accession>A0ABS3QJN4</accession>
<dbReference type="Pfam" id="PF18962">
    <property type="entry name" value="Por_Secre_tail"/>
    <property type="match status" value="1"/>
</dbReference>
<organism evidence="2 3">
    <name type="scientific">Hymenobacter negativus</name>
    <dbReference type="NCBI Taxonomy" id="2795026"/>
    <lineage>
        <taxon>Bacteria</taxon>
        <taxon>Pseudomonadati</taxon>
        <taxon>Bacteroidota</taxon>
        <taxon>Cytophagia</taxon>
        <taxon>Cytophagales</taxon>
        <taxon>Hymenobacteraceae</taxon>
        <taxon>Hymenobacter</taxon>
    </lineage>
</organism>
<protein>
    <submittedName>
        <fullName evidence="2">T9SS type A sorting domain-containing protein</fullName>
    </submittedName>
</protein>
<comment type="caution">
    <text evidence="2">The sequence shown here is derived from an EMBL/GenBank/DDBJ whole genome shotgun (WGS) entry which is preliminary data.</text>
</comment>
<dbReference type="Proteomes" id="UP000664369">
    <property type="component" value="Unassembled WGS sequence"/>
</dbReference>
<gene>
    <name evidence="2" type="ORF">J4E00_17780</name>
</gene>